<dbReference type="Pfam" id="PF13563">
    <property type="entry name" value="2_5_RNA_ligase2"/>
    <property type="match status" value="1"/>
</dbReference>
<protein>
    <recommendedName>
        <fullName evidence="2">RNA 2',3'-cyclic phosphodiesterase</fullName>
        <shortName evidence="2">RNA 2',3'-CPDase</shortName>
        <ecNumber evidence="2">3.1.4.58</ecNumber>
    </recommendedName>
</protein>
<dbReference type="AlphaFoldDB" id="B7LW54"/>
<feature type="active site" description="Proton acceptor" evidence="2">
    <location>
        <position position="200"/>
    </location>
</feature>
<dbReference type="NCBIfam" id="NF011704">
    <property type="entry name" value="PRK15124.1"/>
    <property type="match status" value="1"/>
</dbReference>
<dbReference type="NCBIfam" id="TIGR02258">
    <property type="entry name" value="2_5_ligase"/>
    <property type="match status" value="1"/>
</dbReference>
<dbReference type="GO" id="GO:0004113">
    <property type="term" value="F:2',3'-cyclic-nucleotide 3'-phosphodiesterase activity"/>
    <property type="evidence" value="ECO:0007669"/>
    <property type="project" value="InterPro"/>
</dbReference>
<name>B7LW54_ESCF3</name>
<comment type="similarity">
    <text evidence="2">Belongs to the 2H phosphoesterase superfamily. ThpR family.</text>
</comment>
<reference evidence="4" key="1">
    <citation type="journal article" date="2009" name="PLoS Genet.">
        <title>Organised genome dynamics in the Escherichia coli species results in highly diverse adaptive paths.</title>
        <authorList>
            <person name="Touchon M."/>
            <person name="Hoede C."/>
            <person name="Tenaillon O."/>
            <person name="Barbe V."/>
            <person name="Baeriswyl S."/>
            <person name="Bidet P."/>
            <person name="Bingen E."/>
            <person name="Bonacorsi S."/>
            <person name="Bouchier C."/>
            <person name="Bouvet O."/>
            <person name="Calteau A."/>
            <person name="Chiapello H."/>
            <person name="Clermont O."/>
            <person name="Cruveiller S."/>
            <person name="Danchin A."/>
            <person name="Diard M."/>
            <person name="Dossat C."/>
            <person name="Karoui M.E."/>
            <person name="Frapy E."/>
            <person name="Garry L."/>
            <person name="Ghigo J.M."/>
            <person name="Gilles A.M."/>
            <person name="Johnson J."/>
            <person name="Le Bouguenec C."/>
            <person name="Lescat M."/>
            <person name="Mangenot S."/>
            <person name="Martinez-Jehanne V."/>
            <person name="Matic I."/>
            <person name="Nassif X."/>
            <person name="Oztas S."/>
            <person name="Petit M.A."/>
            <person name="Pichon C."/>
            <person name="Rouy Z."/>
            <person name="Ruf C.S."/>
            <person name="Schneider D."/>
            <person name="Tourret J."/>
            <person name="Vacherie B."/>
            <person name="Vallenet D."/>
            <person name="Medigue C."/>
            <person name="Rocha E.P.C."/>
            <person name="Denamur E."/>
        </authorList>
    </citation>
    <scope>NUCLEOTIDE SEQUENCE [LARGE SCALE GENOMIC DNA]</scope>
    <source>
        <strain evidence="4">ATCC 35469 / DSM 13698 / BCRC 15582 / CCUG 18766 / IAM 14443 / JCM 21226 / LMG 7866 / NBRC 102419 / NCTC 12128 / CDC 0568-73</strain>
    </source>
</reference>
<dbReference type="HAMAP" id="MF_01940">
    <property type="entry name" value="RNA_CPDase"/>
    <property type="match status" value="1"/>
</dbReference>
<organism evidence="3 4">
    <name type="scientific">Escherichia fergusonii (strain ATCC 35469 / DSM 13698 / CCUG 18766 / IAM 14443 / JCM 21226 / LMG 7866 / NBRC 102419 / NCTC 12128 / CDC 0568-73)</name>
    <dbReference type="NCBI Taxonomy" id="585054"/>
    <lineage>
        <taxon>Bacteria</taxon>
        <taxon>Pseudomonadati</taxon>
        <taxon>Pseudomonadota</taxon>
        <taxon>Gammaproteobacteria</taxon>
        <taxon>Enterobacterales</taxon>
        <taxon>Enterobacteriaceae</taxon>
        <taxon>Escherichia</taxon>
    </lineage>
</organism>
<dbReference type="KEGG" id="efe:EFER_0170"/>
<dbReference type="InterPro" id="IPR009097">
    <property type="entry name" value="Cyclic_Pdiesterase"/>
</dbReference>
<dbReference type="Proteomes" id="UP000000745">
    <property type="component" value="Chromosome"/>
</dbReference>
<evidence type="ECO:0000256" key="2">
    <source>
        <dbReference type="HAMAP-Rule" id="MF_01940"/>
    </source>
</evidence>
<dbReference type="PANTHER" id="PTHR35561:SF1">
    <property type="entry name" value="RNA 2',3'-CYCLIC PHOSPHODIESTERASE"/>
    <property type="match status" value="1"/>
</dbReference>
<dbReference type="GO" id="GO:0008664">
    <property type="term" value="F:RNA 2',3'-cyclic 3'-phosphodiesterase activity"/>
    <property type="evidence" value="ECO:0007669"/>
    <property type="project" value="UniProtKB-EC"/>
</dbReference>
<dbReference type="InterPro" id="IPR004175">
    <property type="entry name" value="RNA_CPDase"/>
</dbReference>
<feature type="short sequence motif" description="HXTX 1" evidence="2">
    <location>
        <begin position="118"/>
        <end position="121"/>
    </location>
</feature>
<comment type="catalytic activity">
    <reaction evidence="2">
        <text>a 3'-end 2',3'-cyclophospho-ribonucleotide-RNA + H2O = a 3'-end 2'-phospho-ribonucleotide-RNA + H(+)</text>
        <dbReference type="Rhea" id="RHEA:11828"/>
        <dbReference type="Rhea" id="RHEA-COMP:10464"/>
        <dbReference type="Rhea" id="RHEA-COMP:17353"/>
        <dbReference type="ChEBI" id="CHEBI:15377"/>
        <dbReference type="ChEBI" id="CHEBI:15378"/>
        <dbReference type="ChEBI" id="CHEBI:83064"/>
        <dbReference type="ChEBI" id="CHEBI:173113"/>
        <dbReference type="EC" id="3.1.4.58"/>
    </reaction>
</comment>
<comment type="function">
    <text evidence="2">Hydrolyzes RNA 2',3'-cyclic phosphodiester to an RNA 2'-phosphomonoester.</text>
</comment>
<evidence type="ECO:0000313" key="4">
    <source>
        <dbReference type="Proteomes" id="UP000000745"/>
    </source>
</evidence>
<dbReference type="PANTHER" id="PTHR35561">
    <property type="entry name" value="RNA 2',3'-CYCLIC PHOSPHODIESTERASE"/>
    <property type="match status" value="1"/>
</dbReference>
<sequence length="251" mass="27495">MFPLMPGCASSCSGNQVDFPAPVGALNNTCDAQSRAVSNSGKTAATGNDDTKRSRGLTIFAPHCSIAVMHNRVPHMSGPQKLFFAIELPAQIRKQIVHWRAEQFPQEAGRPVAAGNLHLTLAFLGDVSSEKQQILSQLAGRIRQPGFTLRLDDAGQWPGARVIWLGTRQPPRELLQLANLLRSQAARSGCYQSPKPFHPHITLLRDVSHAVAIPAPGFCWSFPVSEFVLYASTFTRGSTRYTALQRWTLTP</sequence>
<keyword evidence="3" id="KW-0436">Ligase</keyword>
<keyword evidence="1 2" id="KW-0378">Hydrolase</keyword>
<dbReference type="EMBL" id="CU928158">
    <property type="protein sequence ID" value="CAQ87751.1"/>
    <property type="molecule type" value="Genomic_DNA"/>
</dbReference>
<evidence type="ECO:0000313" key="3">
    <source>
        <dbReference type="EMBL" id="CAQ87751.1"/>
    </source>
</evidence>
<dbReference type="Gene3D" id="3.90.1140.10">
    <property type="entry name" value="Cyclic phosphodiesterase"/>
    <property type="match status" value="1"/>
</dbReference>
<accession>B7LW54</accession>
<dbReference type="GO" id="GO:0016874">
    <property type="term" value="F:ligase activity"/>
    <property type="evidence" value="ECO:0007669"/>
    <property type="project" value="UniProtKB-KW"/>
</dbReference>
<dbReference type="EC" id="3.1.4.58" evidence="2"/>
<proteinExistence type="inferred from homology"/>
<dbReference type="HOGENOM" id="CLU_081251_2_1_6"/>
<evidence type="ECO:0000256" key="1">
    <source>
        <dbReference type="ARBA" id="ARBA00022801"/>
    </source>
</evidence>
<gene>
    <name evidence="3" type="primary">ligT</name>
    <name evidence="2" type="synonym">thpR</name>
    <name evidence="3" type="ordered locus">EFER_0170</name>
</gene>
<dbReference type="SUPFAM" id="SSF55144">
    <property type="entry name" value="LigT-like"/>
    <property type="match status" value="1"/>
</dbReference>
<feature type="active site" description="Proton donor" evidence="2">
    <location>
        <position position="118"/>
    </location>
</feature>
<keyword evidence="4" id="KW-1185">Reference proteome</keyword>
<feature type="short sequence motif" description="HXTX 2" evidence="2">
    <location>
        <begin position="200"/>
        <end position="203"/>
    </location>
</feature>